<reference evidence="2 3" key="1">
    <citation type="journal article" date="2012" name="Stand. Genomic Sci.">
        <title>Complete genome sequencing and analysis of Saprospira grandis str. Lewin, a predatory marine bacterium.</title>
        <authorList>
            <person name="Saw J.H."/>
            <person name="Yuryev A."/>
            <person name="Kanbe M."/>
            <person name="Hou S."/>
            <person name="Young A.G."/>
            <person name="Aizawa S."/>
            <person name="Alam M."/>
        </authorList>
    </citation>
    <scope>NUCLEOTIDE SEQUENCE [LARGE SCALE GENOMIC DNA]</scope>
    <source>
        <strain evidence="2 3">Lewin</strain>
    </source>
</reference>
<accession>H6L751</accession>
<evidence type="ECO:0000313" key="2">
    <source>
        <dbReference type="EMBL" id="AFC26642.1"/>
    </source>
</evidence>
<evidence type="ECO:0000259" key="1">
    <source>
        <dbReference type="Pfam" id="PF15638"/>
    </source>
</evidence>
<evidence type="ECO:0000313" key="3">
    <source>
        <dbReference type="Proteomes" id="UP000007519"/>
    </source>
</evidence>
<dbReference type="Pfam" id="PF15638">
    <property type="entry name" value="Tox-MPTase2"/>
    <property type="match status" value="1"/>
</dbReference>
<gene>
    <name evidence="2" type="ordered locus">SGRA_3927</name>
</gene>
<dbReference type="KEGG" id="sgn:SGRA_3927"/>
<dbReference type="Proteomes" id="UP000007519">
    <property type="component" value="Chromosome"/>
</dbReference>
<sequence>MDFYWNGSASSLHLNQASKSIQESVVTTIYKEYIESTIPLKSITVYYFKGSHDFGVNNKKGVFSINMGVQSGGEMMHSDNIYNLILTLWHEEQHNQGRGGDHYTHFDIEMEAREHKYFSQTSDKFKKANLVLLRKYVTKQPTSIIIEAFKRSVNLSTLMEYKSTFDYYSKLYKKNVEKFNSIVPESDKVKLVDMKAKWNELMKDAKSRGNKTKK</sequence>
<dbReference type="InterPro" id="IPR028914">
    <property type="entry name" value="Tox-MPTase2_dom"/>
</dbReference>
<dbReference type="RefSeq" id="WP_015694224.1">
    <property type="nucleotide sequence ID" value="NC_016940.1"/>
</dbReference>
<proteinExistence type="predicted"/>
<dbReference type="AlphaFoldDB" id="H6L751"/>
<protein>
    <recommendedName>
        <fullName evidence="1">Tox-MPTase2 domain-containing protein</fullName>
    </recommendedName>
</protein>
<feature type="domain" description="Tox-MPTase2" evidence="1">
    <location>
        <begin position="65"/>
        <end position="139"/>
    </location>
</feature>
<name>H6L751_SAPGL</name>
<dbReference type="EMBL" id="CP002831">
    <property type="protein sequence ID" value="AFC26642.1"/>
    <property type="molecule type" value="Genomic_DNA"/>
</dbReference>
<dbReference type="HOGENOM" id="CLU_1288134_0_0_10"/>
<organism evidence="2 3">
    <name type="scientific">Saprospira grandis (strain Lewin)</name>
    <dbReference type="NCBI Taxonomy" id="984262"/>
    <lineage>
        <taxon>Bacteria</taxon>
        <taxon>Pseudomonadati</taxon>
        <taxon>Bacteroidota</taxon>
        <taxon>Saprospiria</taxon>
        <taxon>Saprospirales</taxon>
        <taxon>Saprospiraceae</taxon>
        <taxon>Saprospira</taxon>
    </lineage>
</organism>
<dbReference type="STRING" id="984262.SGRA_3927"/>
<keyword evidence="3" id="KW-1185">Reference proteome</keyword>